<evidence type="ECO:0000313" key="4">
    <source>
        <dbReference type="Proteomes" id="UP000241229"/>
    </source>
</evidence>
<dbReference type="EMBL" id="PXYK01000006">
    <property type="protein sequence ID" value="PSJ62606.1"/>
    <property type="molecule type" value="Genomic_DNA"/>
</dbReference>
<evidence type="ECO:0000256" key="2">
    <source>
        <dbReference type="SAM" id="MobiDB-lite"/>
    </source>
</evidence>
<sequence>MQYELELDGGPEVAGKVRPKPAPRPRFRRTDEGQPFLPGCQVARLDSLFFGIRPDGAAALRITAETERLRAEHGLTGRPLGTKRLHVSLHGVGIYEGVPAGIEARAIAAAGLLREASFEVCFDRAMSFGQEDGGRPLVLCGRGDDLVQLHAFHRRLGEVMKTARLGNIRKSFTPHMTLLYDRRAVAAEAIAPIRWRVESFVLVHSLQGLSRHHDLCRWKLAT</sequence>
<dbReference type="AlphaFoldDB" id="A0A2P7SJD5"/>
<feature type="compositionally biased region" description="Basic residues" evidence="2">
    <location>
        <begin position="17"/>
        <end position="27"/>
    </location>
</feature>
<dbReference type="OrthoDB" id="7770344at2"/>
<keyword evidence="3" id="KW-0436">Ligase</keyword>
<dbReference type="SUPFAM" id="SSF55144">
    <property type="entry name" value="LigT-like"/>
    <property type="match status" value="1"/>
</dbReference>
<proteinExistence type="predicted"/>
<keyword evidence="1" id="KW-0378">Hydrolase</keyword>
<dbReference type="Gene3D" id="3.90.1140.10">
    <property type="entry name" value="Cyclic phosphodiesterase"/>
    <property type="match status" value="1"/>
</dbReference>
<evidence type="ECO:0000256" key="1">
    <source>
        <dbReference type="ARBA" id="ARBA00022801"/>
    </source>
</evidence>
<reference evidence="3 4" key="1">
    <citation type="submission" date="2018-03" db="EMBL/GenBank/DDBJ databases">
        <title>The draft genome of Mesorhizobium sp. 6GN-30.</title>
        <authorList>
            <person name="Liu L."/>
            <person name="Li L."/>
            <person name="Wang T."/>
            <person name="Zhang X."/>
            <person name="Liang L."/>
        </authorList>
    </citation>
    <scope>NUCLEOTIDE SEQUENCE [LARGE SCALE GENOMIC DNA]</scope>
    <source>
        <strain evidence="3 4">6GN30</strain>
    </source>
</reference>
<evidence type="ECO:0000313" key="3">
    <source>
        <dbReference type="EMBL" id="PSJ62606.1"/>
    </source>
</evidence>
<comment type="caution">
    <text evidence="3">The sequence shown here is derived from an EMBL/GenBank/DDBJ whole genome shotgun (WGS) entry which is preliminary data.</text>
</comment>
<organism evidence="3 4">
    <name type="scientific">Kumtagia ephedrae</name>
    <dbReference type="NCBI Taxonomy" id="2116701"/>
    <lineage>
        <taxon>Bacteria</taxon>
        <taxon>Pseudomonadati</taxon>
        <taxon>Pseudomonadota</taxon>
        <taxon>Alphaproteobacteria</taxon>
        <taxon>Hyphomicrobiales</taxon>
        <taxon>Phyllobacteriaceae</taxon>
        <taxon>Kumtagia</taxon>
    </lineage>
</organism>
<dbReference type="Proteomes" id="UP000241229">
    <property type="component" value="Unassembled WGS sequence"/>
</dbReference>
<gene>
    <name evidence="3" type="ORF">C7I84_08370</name>
</gene>
<dbReference type="GO" id="GO:0004113">
    <property type="term" value="F:2',3'-cyclic-nucleotide 3'-phosphodiesterase activity"/>
    <property type="evidence" value="ECO:0007669"/>
    <property type="project" value="InterPro"/>
</dbReference>
<dbReference type="PANTHER" id="PTHR35561">
    <property type="entry name" value="RNA 2',3'-CYCLIC PHOSPHODIESTERASE"/>
    <property type="match status" value="1"/>
</dbReference>
<dbReference type="RefSeq" id="WP_106771707.1">
    <property type="nucleotide sequence ID" value="NZ_PXYK01000006.1"/>
</dbReference>
<keyword evidence="4" id="KW-1185">Reference proteome</keyword>
<protein>
    <submittedName>
        <fullName evidence="3">2'-5' RNA ligase</fullName>
    </submittedName>
</protein>
<name>A0A2P7SJD5_9HYPH</name>
<dbReference type="InterPro" id="IPR009097">
    <property type="entry name" value="Cyclic_Pdiesterase"/>
</dbReference>
<dbReference type="GO" id="GO:0016874">
    <property type="term" value="F:ligase activity"/>
    <property type="evidence" value="ECO:0007669"/>
    <property type="project" value="UniProtKB-KW"/>
</dbReference>
<dbReference type="Pfam" id="PF13563">
    <property type="entry name" value="2_5_RNA_ligase2"/>
    <property type="match status" value="1"/>
</dbReference>
<accession>A0A2P7SJD5</accession>
<dbReference type="PANTHER" id="PTHR35561:SF1">
    <property type="entry name" value="RNA 2',3'-CYCLIC PHOSPHODIESTERASE"/>
    <property type="match status" value="1"/>
</dbReference>
<dbReference type="GO" id="GO:0008664">
    <property type="term" value="F:RNA 2',3'-cyclic 3'-phosphodiesterase activity"/>
    <property type="evidence" value="ECO:0007669"/>
    <property type="project" value="InterPro"/>
</dbReference>
<feature type="region of interest" description="Disordered" evidence="2">
    <location>
        <begin position="1"/>
        <end position="33"/>
    </location>
</feature>
<dbReference type="InterPro" id="IPR004175">
    <property type="entry name" value="RNA_CPDase"/>
</dbReference>